<keyword evidence="4" id="KW-0804">Transcription</keyword>
<feature type="domain" description="HTH lysR-type" evidence="5">
    <location>
        <begin position="24"/>
        <end position="81"/>
    </location>
</feature>
<dbReference type="Pfam" id="PF03466">
    <property type="entry name" value="LysR_substrate"/>
    <property type="match status" value="1"/>
</dbReference>
<feature type="domain" description="HTH lysR-type" evidence="5">
    <location>
        <begin position="126"/>
        <end position="183"/>
    </location>
</feature>
<evidence type="ECO:0000256" key="2">
    <source>
        <dbReference type="ARBA" id="ARBA00023015"/>
    </source>
</evidence>
<evidence type="ECO:0000313" key="7">
    <source>
        <dbReference type="Proteomes" id="UP000461670"/>
    </source>
</evidence>
<dbReference type="AlphaFoldDB" id="A0A7V8FS16"/>
<keyword evidence="2" id="KW-0805">Transcription regulation</keyword>
<dbReference type="PANTHER" id="PTHR30126">
    <property type="entry name" value="HTH-TYPE TRANSCRIPTIONAL REGULATOR"/>
    <property type="match status" value="1"/>
</dbReference>
<dbReference type="EMBL" id="WNDQ01000002">
    <property type="protein sequence ID" value="KAF1023821.1"/>
    <property type="molecule type" value="Genomic_DNA"/>
</dbReference>
<dbReference type="Gene3D" id="1.10.10.10">
    <property type="entry name" value="Winged helix-like DNA-binding domain superfamily/Winged helix DNA-binding domain"/>
    <property type="match status" value="2"/>
</dbReference>
<dbReference type="InterPro" id="IPR036390">
    <property type="entry name" value="WH_DNA-bd_sf"/>
</dbReference>
<keyword evidence="3" id="KW-0238">DNA-binding</keyword>
<evidence type="ECO:0000256" key="1">
    <source>
        <dbReference type="ARBA" id="ARBA00009437"/>
    </source>
</evidence>
<evidence type="ECO:0000256" key="3">
    <source>
        <dbReference type="ARBA" id="ARBA00023125"/>
    </source>
</evidence>
<protein>
    <submittedName>
        <fullName evidence="6">HTH-type transcriptional regulator TsaR</fullName>
    </submittedName>
</protein>
<dbReference type="PANTHER" id="PTHR30126:SF98">
    <property type="entry name" value="HTH-TYPE TRANSCRIPTIONAL ACTIVATOR BAUR"/>
    <property type="match status" value="1"/>
</dbReference>
<dbReference type="SUPFAM" id="SSF46785">
    <property type="entry name" value="Winged helix' DNA-binding domain"/>
    <property type="match status" value="2"/>
</dbReference>
<dbReference type="Pfam" id="PF00126">
    <property type="entry name" value="HTH_1"/>
    <property type="match status" value="2"/>
</dbReference>
<evidence type="ECO:0000256" key="4">
    <source>
        <dbReference type="ARBA" id="ARBA00023163"/>
    </source>
</evidence>
<dbReference type="Gene3D" id="3.40.190.290">
    <property type="match status" value="1"/>
</dbReference>
<evidence type="ECO:0000313" key="6">
    <source>
        <dbReference type="EMBL" id="KAF1023821.1"/>
    </source>
</evidence>
<proteinExistence type="inferred from homology"/>
<dbReference type="GO" id="GO:0000976">
    <property type="term" value="F:transcription cis-regulatory region binding"/>
    <property type="evidence" value="ECO:0007669"/>
    <property type="project" value="TreeGrafter"/>
</dbReference>
<dbReference type="InterPro" id="IPR005119">
    <property type="entry name" value="LysR_subst-bd"/>
</dbReference>
<accession>A0A7V8FS16</accession>
<name>A0A7V8FS16_9BURK</name>
<dbReference type="InterPro" id="IPR000847">
    <property type="entry name" value="LysR_HTH_N"/>
</dbReference>
<comment type="caution">
    <text evidence="6">The sequence shown here is derived from an EMBL/GenBank/DDBJ whole genome shotgun (WGS) entry which is preliminary data.</text>
</comment>
<gene>
    <name evidence="6" type="primary">tsaR_1</name>
    <name evidence="6" type="ORF">GAK30_00187</name>
</gene>
<dbReference type="SUPFAM" id="SSF53850">
    <property type="entry name" value="Periplasmic binding protein-like II"/>
    <property type="match status" value="1"/>
</dbReference>
<sequence length="432" mass="45908">MTSPTSHAYAGDPPRPSIFPASLLQLRALRAFLAVVAHGTTTAASAAIHVSQPSVTRAVNQLEAHFEHALFIRTTRGMVPTPQGAQLAARVRVLLDQLGAGAREAVAADFDKAAKPHGPERFAQRVTPSQLRALVTVALYGSESQAALRLGVSQPAVNLALQSLETLLGVRLYYKLTSGTRLTPAGEALLLRVKQSVAEIRGIESDVSAWHGNTQGQIVVGILPLSVPIFLPLAVEELARQQPKVSVQIVDGTYENLIAQLLSADVGVVAGALRSGSPAQEVQQQHLFDDDLVIVARRGHPCLSLPRPTLQDLLGWPWVTPLPGTPADRALTALFGQYQLPSPSHHLCASSPTMTLAFVLQSGCLAIASRGQVLMDDHGGHVQVVPLPLPASTRPIGLALRSSSQPSPELQAFLDACQSAVRSLSGRLRPDR</sequence>
<dbReference type="PROSITE" id="PS50931">
    <property type="entry name" value="HTH_LYSR"/>
    <property type="match status" value="2"/>
</dbReference>
<dbReference type="PRINTS" id="PR00039">
    <property type="entry name" value="HTHLYSR"/>
</dbReference>
<evidence type="ECO:0000259" key="5">
    <source>
        <dbReference type="PROSITE" id="PS50931"/>
    </source>
</evidence>
<reference evidence="7" key="1">
    <citation type="journal article" date="2020" name="MBio">
        <title>Horizontal gene transfer to a defensive symbiont with a reduced genome amongst a multipartite beetle microbiome.</title>
        <authorList>
            <person name="Waterworth S.C."/>
            <person name="Florez L.V."/>
            <person name="Rees E.R."/>
            <person name="Hertweck C."/>
            <person name="Kaltenpoth M."/>
            <person name="Kwan J.C."/>
        </authorList>
    </citation>
    <scope>NUCLEOTIDE SEQUENCE [LARGE SCALE GENOMIC DNA]</scope>
</reference>
<dbReference type="InterPro" id="IPR036388">
    <property type="entry name" value="WH-like_DNA-bd_sf"/>
</dbReference>
<comment type="similarity">
    <text evidence="1">Belongs to the LysR transcriptional regulatory family.</text>
</comment>
<dbReference type="GO" id="GO:0003700">
    <property type="term" value="F:DNA-binding transcription factor activity"/>
    <property type="evidence" value="ECO:0007669"/>
    <property type="project" value="InterPro"/>
</dbReference>
<dbReference type="Proteomes" id="UP000461670">
    <property type="component" value="Unassembled WGS sequence"/>
</dbReference>
<organism evidence="6 7">
    <name type="scientific">Paracidovorax wautersii</name>
    <dbReference type="NCBI Taxonomy" id="1177982"/>
    <lineage>
        <taxon>Bacteria</taxon>
        <taxon>Pseudomonadati</taxon>
        <taxon>Pseudomonadota</taxon>
        <taxon>Betaproteobacteria</taxon>
        <taxon>Burkholderiales</taxon>
        <taxon>Comamonadaceae</taxon>
        <taxon>Paracidovorax</taxon>
    </lineage>
</organism>